<evidence type="ECO:0000313" key="1">
    <source>
        <dbReference type="EMBL" id="CAZ54912.1"/>
    </source>
</evidence>
<dbReference type="HOGENOM" id="CLU_3012518_0_0_9"/>
<keyword evidence="2" id="KW-1185">Reference proteome</keyword>
<dbReference type="AlphaFoldDB" id="A0A0H3N1J4"/>
<name>A0A0H3N1J4_STRS4</name>
<dbReference type="EMBL" id="FM252032">
    <property type="protein sequence ID" value="CAZ54912.1"/>
    <property type="molecule type" value="Genomic_DNA"/>
</dbReference>
<evidence type="ECO:0000313" key="2">
    <source>
        <dbReference type="Proteomes" id="UP000009077"/>
    </source>
</evidence>
<gene>
    <name evidence="1" type="ordered locus">SSUBM407_0080</name>
</gene>
<accession>A0A0H3N1J4</accession>
<proteinExistence type="predicted"/>
<protein>
    <submittedName>
        <fullName evidence="1">Uncharacterized protein</fullName>
    </submittedName>
</protein>
<dbReference type="Proteomes" id="UP000009077">
    <property type="component" value="Chromosome"/>
</dbReference>
<dbReference type="KEGG" id="ssb:SSUBM407_0080"/>
<organism evidence="1 2">
    <name type="scientific">Streptococcus suis (strain BM407)</name>
    <dbReference type="NCBI Taxonomy" id="568814"/>
    <lineage>
        <taxon>Bacteria</taxon>
        <taxon>Bacillati</taxon>
        <taxon>Bacillota</taxon>
        <taxon>Bacilli</taxon>
        <taxon>Lactobacillales</taxon>
        <taxon>Streptococcaceae</taxon>
        <taxon>Streptococcus</taxon>
    </lineage>
</organism>
<sequence>MTDKVKIGTLAKNACVLDRVIFFTQAVARVQMLGCNSIILANSNFALPIRHTLTSK</sequence>
<reference evidence="1 2" key="1">
    <citation type="journal article" date="2009" name="PLoS ONE">
        <title>Rapid evolution of virulence and drug resistance in the emerging zoonotic pathogen Streptococcus suis.</title>
        <authorList>
            <person name="Holden M.T.G."/>
            <person name="Hauser H."/>
            <person name="Sanders M."/>
            <person name="Ngo T.H."/>
            <person name="Cherevach I."/>
            <person name="Cronin A."/>
            <person name="Goodhead I."/>
            <person name="Mungall K."/>
            <person name="Quail M.A."/>
            <person name="Price C."/>
            <person name="Rabbinowitsch E."/>
            <person name="Sharp S."/>
            <person name="Croucher N.J."/>
            <person name="Chieu T.B."/>
            <person name="Mai N.T.H."/>
            <person name="Diep T.S."/>
            <person name="Chinh N.T."/>
            <person name="Kehoe M."/>
            <person name="Leigh J.A."/>
            <person name="Ward P.N."/>
            <person name="Dowson C.G."/>
            <person name="Whatmore A.M."/>
            <person name="Chanter N."/>
            <person name="Iversen P."/>
            <person name="Gottschalk M."/>
            <person name="Slater J.D."/>
            <person name="Smith H.E."/>
            <person name="Spratt B.G."/>
            <person name="Xu J."/>
            <person name="Ye C."/>
            <person name="Bentley S."/>
            <person name="Barrell B.G."/>
            <person name="Schultsz C."/>
            <person name="Maskell D.J."/>
            <person name="Parkhill J."/>
        </authorList>
    </citation>
    <scope>NUCLEOTIDE SEQUENCE [LARGE SCALE GENOMIC DNA]</scope>
    <source>
        <strain evidence="1 2">BM407</strain>
    </source>
</reference>